<feature type="signal peptide" evidence="1">
    <location>
        <begin position="1"/>
        <end position="24"/>
    </location>
</feature>
<evidence type="ECO:0000256" key="1">
    <source>
        <dbReference type="SAM" id="SignalP"/>
    </source>
</evidence>
<proteinExistence type="predicted"/>
<gene>
    <name evidence="2" type="ORF">COX81_02165</name>
</gene>
<keyword evidence="1" id="KW-0732">Signal</keyword>
<evidence type="ECO:0000313" key="3">
    <source>
        <dbReference type="Proteomes" id="UP000228568"/>
    </source>
</evidence>
<protein>
    <recommendedName>
        <fullName evidence="4">Outer membrane protein beta-barrel domain-containing protein</fullName>
    </recommendedName>
</protein>
<organism evidence="2 3">
    <name type="scientific">Candidatus Magasanikbacteria bacterium CG_4_10_14_0_2_um_filter_37_12</name>
    <dbReference type="NCBI Taxonomy" id="1974637"/>
    <lineage>
        <taxon>Bacteria</taxon>
        <taxon>Candidatus Magasanikiibacteriota</taxon>
    </lineage>
</organism>
<dbReference type="Proteomes" id="UP000228568">
    <property type="component" value="Unassembled WGS sequence"/>
</dbReference>
<comment type="caution">
    <text evidence="2">The sequence shown here is derived from an EMBL/GenBank/DDBJ whole genome shotgun (WGS) entry which is preliminary data.</text>
</comment>
<accession>A0A2M7V827</accession>
<reference evidence="3" key="1">
    <citation type="submission" date="2017-09" db="EMBL/GenBank/DDBJ databases">
        <title>Depth-based differentiation of microbial function through sediment-hosted aquifers and enrichment of novel symbionts in the deep terrestrial subsurface.</title>
        <authorList>
            <person name="Probst A.J."/>
            <person name="Ladd B."/>
            <person name="Jarett J.K."/>
            <person name="Geller-Mcgrath D.E."/>
            <person name="Sieber C.M.K."/>
            <person name="Emerson J.B."/>
            <person name="Anantharaman K."/>
            <person name="Thomas B.C."/>
            <person name="Malmstrom R."/>
            <person name="Stieglmeier M."/>
            <person name="Klingl A."/>
            <person name="Woyke T."/>
            <person name="Ryan C.M."/>
            <person name="Banfield J.F."/>
        </authorList>
    </citation>
    <scope>NUCLEOTIDE SEQUENCE [LARGE SCALE GENOMIC DNA]</scope>
</reference>
<dbReference type="EMBL" id="PFPK01000025">
    <property type="protein sequence ID" value="PIZ94941.1"/>
    <property type="molecule type" value="Genomic_DNA"/>
</dbReference>
<dbReference type="AlphaFoldDB" id="A0A2M7V827"/>
<evidence type="ECO:0000313" key="2">
    <source>
        <dbReference type="EMBL" id="PIZ94941.1"/>
    </source>
</evidence>
<name>A0A2M7V827_9BACT</name>
<evidence type="ECO:0008006" key="4">
    <source>
        <dbReference type="Google" id="ProtNLM"/>
    </source>
</evidence>
<sequence>MRFEWKLFLFAALILSWCSNSAHASTKPVFKIGISEGWAFSLEEKPVFFPGSTRVAFAIIFPVADGISVAVKPRLKIGHADFKPQPGIILGAGFKITDRLTWLVGILYEPNIDYDTGEMKHLISPGTGPSMKITNEISIDSSLAIGVNVADGVWSLAIVPIEISFKLPW</sequence>
<feature type="chain" id="PRO_5014973738" description="Outer membrane protein beta-barrel domain-containing protein" evidence="1">
    <location>
        <begin position="25"/>
        <end position="169"/>
    </location>
</feature>